<name>A0ACC2XG95_9TREE</name>
<reference evidence="1" key="1">
    <citation type="submission" date="2023-04" db="EMBL/GenBank/DDBJ databases">
        <title>Draft Genome sequencing of Naganishia species isolated from polar environments using Oxford Nanopore Technology.</title>
        <authorList>
            <person name="Leo P."/>
            <person name="Venkateswaran K."/>
        </authorList>
    </citation>
    <scope>NUCLEOTIDE SEQUENCE</scope>
    <source>
        <strain evidence="1">DBVPG 5303</strain>
    </source>
</reference>
<dbReference type="EMBL" id="JASBWV010000013">
    <property type="protein sequence ID" value="KAJ9122848.1"/>
    <property type="molecule type" value="Genomic_DNA"/>
</dbReference>
<gene>
    <name evidence="1" type="ORF">QFC24_003885</name>
</gene>
<organism evidence="1 2">
    <name type="scientific">Naganishia onofrii</name>
    <dbReference type="NCBI Taxonomy" id="1851511"/>
    <lineage>
        <taxon>Eukaryota</taxon>
        <taxon>Fungi</taxon>
        <taxon>Dikarya</taxon>
        <taxon>Basidiomycota</taxon>
        <taxon>Agaricomycotina</taxon>
        <taxon>Tremellomycetes</taxon>
        <taxon>Filobasidiales</taxon>
        <taxon>Filobasidiaceae</taxon>
        <taxon>Naganishia</taxon>
    </lineage>
</organism>
<keyword evidence="2" id="KW-1185">Reference proteome</keyword>
<evidence type="ECO:0000313" key="1">
    <source>
        <dbReference type="EMBL" id="KAJ9122848.1"/>
    </source>
</evidence>
<sequence length="174" mass="20172">MFLYRRLTTTASIITVGHTKEEVGAGKPSCSVVREPLPGDAEGCIRFSVYSPYKDSKINFVVGFRTYMHKGVVRKQPYWTILGAYGEPKRTGYTYDYEYFKLKESEEFDTFVESRMRKSPALEIKVALDSLLKWLSDDERAVIQLAHDHGLDWFTEEIRLTIQFFLQVHLEGLE</sequence>
<accession>A0ACC2XG95</accession>
<protein>
    <submittedName>
        <fullName evidence="1">Uncharacterized protein</fullName>
    </submittedName>
</protein>
<dbReference type="Proteomes" id="UP001234202">
    <property type="component" value="Unassembled WGS sequence"/>
</dbReference>
<proteinExistence type="predicted"/>
<evidence type="ECO:0000313" key="2">
    <source>
        <dbReference type="Proteomes" id="UP001234202"/>
    </source>
</evidence>
<comment type="caution">
    <text evidence="1">The sequence shown here is derived from an EMBL/GenBank/DDBJ whole genome shotgun (WGS) entry which is preliminary data.</text>
</comment>